<evidence type="ECO:0000256" key="14">
    <source>
        <dbReference type="SAM" id="SignalP"/>
    </source>
</evidence>
<dbReference type="PANTHER" id="PTHR36999">
    <property type="entry name" value="ISOCITRATE DEHYDROGENASE [NADP]"/>
    <property type="match status" value="1"/>
</dbReference>
<keyword evidence="11" id="KW-0998">Cell outer membrane</keyword>
<feature type="chain" id="PRO_5046715708" description="isocitrate dehydrogenase (NADP(+))" evidence="14">
    <location>
        <begin position="19"/>
        <end position="787"/>
    </location>
</feature>
<evidence type="ECO:0000256" key="7">
    <source>
        <dbReference type="ARBA" id="ARBA00022842"/>
    </source>
</evidence>
<keyword evidence="8" id="KW-0521">NADP</keyword>
<evidence type="ECO:0000256" key="9">
    <source>
        <dbReference type="ARBA" id="ARBA00023002"/>
    </source>
</evidence>
<dbReference type="InterPro" id="IPR008969">
    <property type="entry name" value="CarboxyPept-like_regulatory"/>
</dbReference>
<comment type="catalytic activity">
    <reaction evidence="12">
        <text>D-threo-isocitrate + NADP(+) = 2-oxoglutarate + CO2 + NADPH</text>
        <dbReference type="Rhea" id="RHEA:19629"/>
        <dbReference type="ChEBI" id="CHEBI:15562"/>
        <dbReference type="ChEBI" id="CHEBI:16526"/>
        <dbReference type="ChEBI" id="CHEBI:16810"/>
        <dbReference type="ChEBI" id="CHEBI:57783"/>
        <dbReference type="ChEBI" id="CHEBI:58349"/>
        <dbReference type="EC" id="1.1.1.42"/>
    </reaction>
</comment>
<evidence type="ECO:0000256" key="11">
    <source>
        <dbReference type="ARBA" id="ARBA00023237"/>
    </source>
</evidence>
<dbReference type="SUPFAM" id="SSF49464">
    <property type="entry name" value="Carboxypeptidase regulatory domain-like"/>
    <property type="match status" value="1"/>
</dbReference>
<name>A0ABW5J1C7_9FLAO</name>
<protein>
    <recommendedName>
        <fullName evidence="3">isocitrate dehydrogenase (NADP(+))</fullName>
        <ecNumber evidence="3">1.1.1.42</ecNumber>
    </recommendedName>
</protein>
<evidence type="ECO:0000256" key="10">
    <source>
        <dbReference type="ARBA" id="ARBA00023136"/>
    </source>
</evidence>
<dbReference type="Proteomes" id="UP001597468">
    <property type="component" value="Unassembled WGS sequence"/>
</dbReference>
<reference evidence="17" key="1">
    <citation type="journal article" date="2019" name="Int. J. Syst. Evol. Microbiol.">
        <title>The Global Catalogue of Microorganisms (GCM) 10K type strain sequencing project: providing services to taxonomists for standard genome sequencing and annotation.</title>
        <authorList>
            <consortium name="The Broad Institute Genomics Platform"/>
            <consortium name="The Broad Institute Genome Sequencing Center for Infectious Disease"/>
            <person name="Wu L."/>
            <person name="Ma J."/>
        </authorList>
    </citation>
    <scope>NUCLEOTIDE SEQUENCE [LARGE SCALE GENOMIC DNA]</scope>
    <source>
        <strain evidence="17">KCTC 42585</strain>
    </source>
</reference>
<evidence type="ECO:0000256" key="13">
    <source>
        <dbReference type="ARBA" id="ARBA00046318"/>
    </source>
</evidence>
<dbReference type="EC" id="1.1.1.42" evidence="3"/>
<keyword evidence="17" id="KW-1185">Reference proteome</keyword>
<evidence type="ECO:0000259" key="15">
    <source>
        <dbReference type="Pfam" id="PF07715"/>
    </source>
</evidence>
<dbReference type="InterPro" id="IPR037066">
    <property type="entry name" value="Plug_dom_sf"/>
</dbReference>
<dbReference type="InterPro" id="IPR036942">
    <property type="entry name" value="Beta-barrel_TonB_sf"/>
</dbReference>
<keyword evidence="7" id="KW-0460">Magnesium</keyword>
<feature type="domain" description="TonB-dependent receptor plug" evidence="15">
    <location>
        <begin position="142"/>
        <end position="218"/>
    </location>
</feature>
<proteinExistence type="inferred from homology"/>
<keyword evidence="9" id="KW-0560">Oxidoreductase</keyword>
<keyword evidence="14" id="KW-0732">Signal</keyword>
<evidence type="ECO:0000313" key="17">
    <source>
        <dbReference type="Proteomes" id="UP001597468"/>
    </source>
</evidence>
<comment type="subcellular location">
    <subcellularLocation>
        <location evidence="2">Cell outer membrane</location>
    </subcellularLocation>
</comment>
<sequence>MKHSFLFLLLFSFSLVQAQETYLLNGVIKDAGNNETLNGVNLFFPSLSTGTVSNDYGFYSIRLPEGEHQIFITYLGYQTISQKITISENTTLNWSLNQASEDLEEVVIIEDVERLNISRPQMSVNSLEISTIQKLPVVFGEVDIVRSLLLLPGVSNAGEASSGFNVRGGAADQNLILLDEATIFNASHLFGLFSVFNPDAIKNLKLYKGGIPADYGGRVSSVLDIYQKDGNSRNFEANGGIGLISSRLLLQGPIQKEKSSFLIGGRSSYAHLFLKLTDNENSAYFYDLNTKLSFRLDQRNTLLFSGYFGRDVFRISDSFDNTYGNAVFNLRWNHLLKDNIFSNLSLIYSDYYYGLTLDFVGFNWNSGIKNMNIKYDIDHHINRNLSLDYGVHNTYYEFNPGEIEPSSPTSGINASKLIKKYAFENAFYISAEQRLTKDLTAEYGLRYSSFLRLGQEELNLYTDDNPVVYNERFGIYEKAIPTGRKSLDREKVEKAFSNLEPRLALAYSFNENASVKASYNRMTQYLHLITNTSSPTPLDVWAPSGQYIEPQSLDQVAAGYYQNIKEELYSLEVEGFIKFLKNRIDYIDGANLIANNAIEQVILPGEARAYGLEVLLKKNKGDFTGWLAYTLSRSEQKTPGRTSAEPGINNSQWYNTPYDKTHDLSVTGTYDLNDRWSLNSNFIFQTGLPTTYPTGQYRFENLTIPVYSPRNSDRLPSYHRLDLSATYERPINKKSYVSSWTFGLYNVYSRKNAASMNFRRNDDTGVNEAVRLSIFGIVPAVTYNFKF</sequence>
<organism evidence="16 17">
    <name type="scientific">Salinimicrobium flavum</name>
    <dbReference type="NCBI Taxonomy" id="1737065"/>
    <lineage>
        <taxon>Bacteria</taxon>
        <taxon>Pseudomonadati</taxon>
        <taxon>Bacteroidota</taxon>
        <taxon>Flavobacteriia</taxon>
        <taxon>Flavobacteriales</taxon>
        <taxon>Flavobacteriaceae</taxon>
        <taxon>Salinimicrobium</taxon>
    </lineage>
</organism>
<dbReference type="InterPro" id="IPR004436">
    <property type="entry name" value="Isocitrate_DH_NADP_mono"/>
</dbReference>
<dbReference type="EMBL" id="JBHULT010000012">
    <property type="protein sequence ID" value="MFD2519122.1"/>
    <property type="molecule type" value="Genomic_DNA"/>
</dbReference>
<keyword evidence="10" id="KW-0472">Membrane</keyword>
<evidence type="ECO:0000256" key="4">
    <source>
        <dbReference type="ARBA" id="ARBA00022435"/>
    </source>
</evidence>
<evidence type="ECO:0000256" key="6">
    <source>
        <dbReference type="ARBA" id="ARBA00022723"/>
    </source>
</evidence>
<dbReference type="InterPro" id="IPR012910">
    <property type="entry name" value="Plug_dom"/>
</dbReference>
<accession>A0ABW5J1C7</accession>
<gene>
    <name evidence="16" type="ORF">ACFSTG_14535</name>
</gene>
<comment type="similarity">
    <text evidence="13">Belongs to the monomeric-type IDH family.</text>
</comment>
<dbReference type="Pfam" id="PF07715">
    <property type="entry name" value="Plug"/>
    <property type="match status" value="1"/>
</dbReference>
<comment type="cofactor">
    <cofactor evidence="1">
        <name>Mg(2+)</name>
        <dbReference type="ChEBI" id="CHEBI:18420"/>
    </cofactor>
</comment>
<evidence type="ECO:0000256" key="2">
    <source>
        <dbReference type="ARBA" id="ARBA00004442"/>
    </source>
</evidence>
<keyword evidence="5" id="KW-0816">Tricarboxylic acid cycle</keyword>
<evidence type="ECO:0000256" key="8">
    <source>
        <dbReference type="ARBA" id="ARBA00022857"/>
    </source>
</evidence>
<dbReference type="Gene3D" id="2.60.40.1120">
    <property type="entry name" value="Carboxypeptidase-like, regulatory domain"/>
    <property type="match status" value="1"/>
</dbReference>
<dbReference type="RefSeq" id="WP_380754734.1">
    <property type="nucleotide sequence ID" value="NZ_JBHULT010000012.1"/>
</dbReference>
<evidence type="ECO:0000256" key="3">
    <source>
        <dbReference type="ARBA" id="ARBA00013013"/>
    </source>
</evidence>
<dbReference type="Pfam" id="PF13715">
    <property type="entry name" value="CarbopepD_reg_2"/>
    <property type="match status" value="1"/>
</dbReference>
<evidence type="ECO:0000256" key="12">
    <source>
        <dbReference type="ARBA" id="ARBA00023554"/>
    </source>
</evidence>
<dbReference type="Gene3D" id="2.40.170.20">
    <property type="entry name" value="TonB-dependent receptor, beta-barrel domain"/>
    <property type="match status" value="1"/>
</dbReference>
<keyword evidence="6" id="KW-0479">Metal-binding</keyword>
<evidence type="ECO:0000313" key="16">
    <source>
        <dbReference type="EMBL" id="MFD2519122.1"/>
    </source>
</evidence>
<evidence type="ECO:0000256" key="5">
    <source>
        <dbReference type="ARBA" id="ARBA00022532"/>
    </source>
</evidence>
<dbReference type="Gene3D" id="2.170.130.10">
    <property type="entry name" value="TonB-dependent receptor, plug domain"/>
    <property type="match status" value="1"/>
</dbReference>
<dbReference type="PANTHER" id="PTHR36999:SF1">
    <property type="entry name" value="ISOCITRATE DEHYDROGENASE (NADP(+))"/>
    <property type="match status" value="1"/>
</dbReference>
<keyword evidence="4" id="KW-0329">Glyoxylate bypass</keyword>
<dbReference type="SUPFAM" id="SSF56935">
    <property type="entry name" value="Porins"/>
    <property type="match status" value="1"/>
</dbReference>
<comment type="caution">
    <text evidence="16">The sequence shown here is derived from an EMBL/GenBank/DDBJ whole genome shotgun (WGS) entry which is preliminary data.</text>
</comment>
<feature type="signal peptide" evidence="14">
    <location>
        <begin position="1"/>
        <end position="18"/>
    </location>
</feature>
<evidence type="ECO:0000256" key="1">
    <source>
        <dbReference type="ARBA" id="ARBA00001946"/>
    </source>
</evidence>